<accession>X7YJ78</accession>
<proteinExistence type="predicted"/>
<dbReference type="GO" id="GO:0004386">
    <property type="term" value="F:helicase activity"/>
    <property type="evidence" value="ECO:0007669"/>
    <property type="project" value="UniProtKB-KW"/>
</dbReference>
<dbReference type="AlphaFoldDB" id="X7YJ78"/>
<protein>
    <submittedName>
        <fullName evidence="2">DNA/RNA helicase, superfamily I domain protein</fullName>
    </submittedName>
</protein>
<keyword evidence="2" id="KW-0347">Helicase</keyword>
<dbReference type="EMBL" id="JAOB01000093">
    <property type="protein sequence ID" value="EUA07232.1"/>
    <property type="molecule type" value="Genomic_DNA"/>
</dbReference>
<feature type="region of interest" description="Disordered" evidence="1">
    <location>
        <begin position="55"/>
        <end position="121"/>
    </location>
</feature>
<evidence type="ECO:0000256" key="1">
    <source>
        <dbReference type="SAM" id="MobiDB-lite"/>
    </source>
</evidence>
<evidence type="ECO:0000313" key="2">
    <source>
        <dbReference type="EMBL" id="EUA07232.1"/>
    </source>
</evidence>
<reference evidence="2" key="1">
    <citation type="submission" date="2014-01" db="EMBL/GenBank/DDBJ databases">
        <authorList>
            <person name="Brown-Elliot B."/>
            <person name="Wallace R."/>
            <person name="Lenaerts A."/>
            <person name="Ordway D."/>
            <person name="DeGroote M.A."/>
            <person name="Parker T."/>
            <person name="Sizemore C."/>
            <person name="Tallon L.J."/>
            <person name="Sadzewicz L.K."/>
            <person name="Sengamalay N."/>
            <person name="Fraser C.M."/>
            <person name="Hine E."/>
            <person name="Shefchek K.A."/>
            <person name="Das S.P."/>
            <person name="Tettelin H."/>
        </authorList>
    </citation>
    <scope>NUCLEOTIDE SEQUENCE [LARGE SCALE GENOMIC DNA]</scope>
    <source>
        <strain evidence="2">4042</strain>
    </source>
</reference>
<keyword evidence="2" id="KW-0378">Hydrolase</keyword>
<comment type="caution">
    <text evidence="2">The sequence shown here is derived from an EMBL/GenBank/DDBJ whole genome shotgun (WGS) entry which is preliminary data.</text>
</comment>
<keyword evidence="2" id="KW-0547">Nucleotide-binding</keyword>
<keyword evidence="2" id="KW-0067">ATP-binding</keyword>
<organism evidence="2">
    <name type="scientific">Mycobacterium xenopi 4042</name>
    <dbReference type="NCBI Taxonomy" id="1299334"/>
    <lineage>
        <taxon>Bacteria</taxon>
        <taxon>Bacillati</taxon>
        <taxon>Actinomycetota</taxon>
        <taxon>Actinomycetes</taxon>
        <taxon>Mycobacteriales</taxon>
        <taxon>Mycobacteriaceae</taxon>
        <taxon>Mycobacterium</taxon>
    </lineage>
</organism>
<gene>
    <name evidence="2" type="ORF">I553_0120</name>
</gene>
<name>X7YJ78_MYCXE</name>
<sequence>MSRLACATADGYCSGLISDALAHSISPARSRTSSVLGCSPARFAARATTANLLSSSCQPGLRPPAARNIAAGDARPRETSRPAPSRPWHRSGGGVQCAQPRAHLAGRALGERHRQHLPAAT</sequence>